<organism evidence="10 11">
    <name type="scientific">Desulfosporosinus acididurans</name>
    <dbReference type="NCBI Taxonomy" id="476652"/>
    <lineage>
        <taxon>Bacteria</taxon>
        <taxon>Bacillati</taxon>
        <taxon>Bacillota</taxon>
        <taxon>Clostridia</taxon>
        <taxon>Eubacteriales</taxon>
        <taxon>Desulfitobacteriaceae</taxon>
        <taxon>Desulfosporosinus</taxon>
    </lineage>
</organism>
<evidence type="ECO:0000259" key="8">
    <source>
        <dbReference type="Pfam" id="PF07282"/>
    </source>
</evidence>
<evidence type="ECO:0000256" key="4">
    <source>
        <dbReference type="ARBA" id="ARBA00022833"/>
    </source>
</evidence>
<dbReference type="Proteomes" id="UP000036356">
    <property type="component" value="Unassembled WGS sequence"/>
</dbReference>
<reference evidence="10 11" key="1">
    <citation type="submission" date="2015-06" db="EMBL/GenBank/DDBJ databases">
        <title>Draft genome of the moderately acidophilic sulfate reducer Candidatus Desulfosporosinus acididurans strain M1.</title>
        <authorList>
            <person name="Poehlein A."/>
            <person name="Petzsch P."/>
            <person name="Johnson B.D."/>
            <person name="Schloemann M."/>
            <person name="Daniel R."/>
            <person name="Muehling M."/>
        </authorList>
    </citation>
    <scope>NUCLEOTIDE SEQUENCE [LARGE SCALE GENOMIC DNA]</scope>
    <source>
        <strain evidence="10 11">M1</strain>
    </source>
</reference>
<keyword evidence="2" id="KW-0815">Transposition</keyword>
<keyword evidence="5" id="KW-0238">DNA-binding</keyword>
<feature type="domain" description="Probable transposase IS891/IS1136/IS1341" evidence="7">
    <location>
        <begin position="175"/>
        <end position="283"/>
    </location>
</feature>
<gene>
    <name evidence="10" type="ORF">DEAC_c37000</name>
</gene>
<dbReference type="AlphaFoldDB" id="A0A0J1FLB3"/>
<evidence type="ECO:0000259" key="7">
    <source>
        <dbReference type="Pfam" id="PF01385"/>
    </source>
</evidence>
<dbReference type="Pfam" id="PF07282">
    <property type="entry name" value="Cas12f1-like_TNB"/>
    <property type="match status" value="1"/>
</dbReference>
<dbReference type="RefSeq" id="WP_047811495.1">
    <property type="nucleotide sequence ID" value="NZ_LDZY01000015.1"/>
</dbReference>
<evidence type="ECO:0000313" key="11">
    <source>
        <dbReference type="Proteomes" id="UP000036356"/>
    </source>
</evidence>
<evidence type="ECO:0000313" key="10">
    <source>
        <dbReference type="EMBL" id="KLU64270.1"/>
    </source>
</evidence>
<dbReference type="InterPro" id="IPR010095">
    <property type="entry name" value="Cas12f1-like_TNB"/>
</dbReference>
<dbReference type="Pfam" id="PF01385">
    <property type="entry name" value="OrfB_IS605"/>
    <property type="match status" value="1"/>
</dbReference>
<dbReference type="EMBL" id="LDZY01000015">
    <property type="protein sequence ID" value="KLU64270.1"/>
    <property type="molecule type" value="Genomic_DNA"/>
</dbReference>
<feature type="domain" description="Cas12f1-like TNB" evidence="8">
    <location>
        <begin position="296"/>
        <end position="363"/>
    </location>
</feature>
<dbReference type="GO" id="GO:0006310">
    <property type="term" value="P:DNA recombination"/>
    <property type="evidence" value="ECO:0007669"/>
    <property type="project" value="UniProtKB-KW"/>
</dbReference>
<evidence type="ECO:0000259" key="9">
    <source>
        <dbReference type="Pfam" id="PF12323"/>
    </source>
</evidence>
<dbReference type="GO" id="GO:0046872">
    <property type="term" value="F:metal ion binding"/>
    <property type="evidence" value="ECO:0007669"/>
    <property type="project" value="UniProtKB-KW"/>
</dbReference>
<sequence length="374" mass="43273">MNKAFKYRIYPSPEQEILINKTFGCVRFVYNKMLANRKAVYEQFKDDKEALKQQKYLLPAEFKKEFEWLKEVDSLALANAQLNLQTAYKNFFRDKSIGFPKFKNKHRDKKSYTTNNQGGTIRLIDSKIIRLPKLKDVRIKLHRQLPKEAVIKSATISKTPTGNYYISVLVEFEAAIKPVTPTRETVLGLDYSSKTLFVDSQANNADYPKFYRQAEAKLKKAQRKLSKRQKGSKNRDKQRRKVAKLHEKVAHQRKDFLHKLSRQIADDYSAIAIEDLNMLGMAQCLNLSKSTNDNGFGMLKTFLTYKLTEQGKQLVVIDKWFPSSKMCRFCNNENKELTLSDRTWTCSHCGAELDRDINAAINIKNEGCRLLGIA</sequence>
<dbReference type="GO" id="GO:0003677">
    <property type="term" value="F:DNA binding"/>
    <property type="evidence" value="ECO:0007669"/>
    <property type="project" value="UniProtKB-KW"/>
</dbReference>
<proteinExistence type="inferred from homology"/>
<evidence type="ECO:0000256" key="5">
    <source>
        <dbReference type="ARBA" id="ARBA00023125"/>
    </source>
</evidence>
<keyword evidence="3" id="KW-0479">Metal-binding</keyword>
<evidence type="ECO:0000256" key="1">
    <source>
        <dbReference type="ARBA" id="ARBA00008761"/>
    </source>
</evidence>
<dbReference type="Pfam" id="PF12323">
    <property type="entry name" value="HTH_OrfB_IS605"/>
    <property type="match status" value="1"/>
</dbReference>
<evidence type="ECO:0000256" key="2">
    <source>
        <dbReference type="ARBA" id="ARBA00022578"/>
    </source>
</evidence>
<name>A0A0J1FLB3_9FIRM</name>
<evidence type="ECO:0000256" key="3">
    <source>
        <dbReference type="ARBA" id="ARBA00022723"/>
    </source>
</evidence>
<dbReference type="PATRIC" id="fig|476652.3.peg.3911"/>
<feature type="domain" description="Transposase putative helix-turn-helix" evidence="9">
    <location>
        <begin position="1"/>
        <end position="45"/>
    </location>
</feature>
<dbReference type="NCBIfam" id="NF040570">
    <property type="entry name" value="guided_TnpB"/>
    <property type="match status" value="1"/>
</dbReference>
<dbReference type="InterPro" id="IPR001959">
    <property type="entry name" value="Transposase"/>
</dbReference>
<comment type="caution">
    <text evidence="10">The sequence shown here is derived from an EMBL/GenBank/DDBJ whole genome shotgun (WGS) entry which is preliminary data.</text>
</comment>
<keyword evidence="4" id="KW-0862">Zinc</keyword>
<accession>A0A0J1FLB3</accession>
<protein>
    <submittedName>
        <fullName evidence="10">Putative transposase</fullName>
    </submittedName>
</protein>
<keyword evidence="11" id="KW-1185">Reference proteome</keyword>
<keyword evidence="6" id="KW-0233">DNA recombination</keyword>
<comment type="similarity">
    <text evidence="1">In the C-terminal section; belongs to the transposase 35 family.</text>
</comment>
<dbReference type="InterPro" id="IPR021027">
    <property type="entry name" value="Transposase_put_HTH"/>
</dbReference>
<evidence type="ECO:0000256" key="6">
    <source>
        <dbReference type="ARBA" id="ARBA00023172"/>
    </source>
</evidence>
<dbReference type="STRING" id="476652.DEAC_c37000"/>
<dbReference type="GO" id="GO:0032196">
    <property type="term" value="P:transposition"/>
    <property type="evidence" value="ECO:0007669"/>
    <property type="project" value="UniProtKB-KW"/>
</dbReference>